<evidence type="ECO:0000259" key="5">
    <source>
        <dbReference type="Pfam" id="PF02055"/>
    </source>
</evidence>
<keyword evidence="3 4" id="KW-0378">Hydrolase</keyword>
<dbReference type="Proteomes" id="UP000054709">
    <property type="component" value="Unassembled WGS sequence"/>
</dbReference>
<dbReference type="GO" id="GO:0004348">
    <property type="term" value="F:glucosylceramidase activity"/>
    <property type="evidence" value="ECO:0007669"/>
    <property type="project" value="InterPro"/>
</dbReference>
<feature type="domain" description="Glycosyl hydrolase family 30 beta sandwich" evidence="6">
    <location>
        <begin position="384"/>
        <end position="441"/>
    </location>
</feature>
<evidence type="ECO:0000256" key="3">
    <source>
        <dbReference type="ARBA" id="ARBA00022801"/>
    </source>
</evidence>
<dbReference type="Gene3D" id="3.20.20.80">
    <property type="entry name" value="Glycosidases"/>
    <property type="match status" value="1"/>
</dbReference>
<dbReference type="InterPro" id="IPR033453">
    <property type="entry name" value="Glyco_hydro_30_TIM-barrel"/>
</dbReference>
<organism evidence="7 8">
    <name type="scientific">Paenibacillus etheri</name>
    <dbReference type="NCBI Taxonomy" id="1306852"/>
    <lineage>
        <taxon>Bacteria</taxon>
        <taxon>Bacillati</taxon>
        <taxon>Bacillota</taxon>
        <taxon>Bacilli</taxon>
        <taxon>Bacillales</taxon>
        <taxon>Paenibacillaceae</taxon>
        <taxon>Paenibacillus</taxon>
    </lineage>
</organism>
<evidence type="ECO:0000259" key="6">
    <source>
        <dbReference type="Pfam" id="PF17189"/>
    </source>
</evidence>
<evidence type="ECO:0000313" key="8">
    <source>
        <dbReference type="Proteomes" id="UP000054709"/>
    </source>
</evidence>
<dbReference type="InterPro" id="IPR013780">
    <property type="entry name" value="Glyco_hydro_b"/>
</dbReference>
<dbReference type="GO" id="GO:0006680">
    <property type="term" value="P:glucosylceramide catabolic process"/>
    <property type="evidence" value="ECO:0007669"/>
    <property type="project" value="TreeGrafter"/>
</dbReference>
<dbReference type="EMBL" id="LCZJ02000017">
    <property type="protein sequence ID" value="KTD87773.1"/>
    <property type="molecule type" value="Genomic_DNA"/>
</dbReference>
<dbReference type="PANTHER" id="PTHR11069">
    <property type="entry name" value="GLUCOSYLCERAMIDASE"/>
    <property type="match status" value="1"/>
</dbReference>
<dbReference type="AlphaFoldDB" id="A0A0W1B2E9"/>
<evidence type="ECO:0000256" key="4">
    <source>
        <dbReference type="RuleBase" id="RU361188"/>
    </source>
</evidence>
<evidence type="ECO:0000256" key="2">
    <source>
        <dbReference type="ARBA" id="ARBA00022729"/>
    </source>
</evidence>
<accession>A0A0W1B2E9</accession>
<keyword evidence="4" id="KW-0326">Glycosidase</keyword>
<comment type="caution">
    <text evidence="7">The sequence shown here is derived from an EMBL/GenBank/DDBJ whole genome shotgun (WGS) entry which is preliminary data.</text>
</comment>
<name>A0A0W1B2E9_9BACL</name>
<dbReference type="GO" id="GO:0016020">
    <property type="term" value="C:membrane"/>
    <property type="evidence" value="ECO:0007669"/>
    <property type="project" value="GOC"/>
</dbReference>
<dbReference type="RefSeq" id="WP_060622428.1">
    <property type="nucleotide sequence ID" value="NZ_LCZJ02000017.1"/>
</dbReference>
<dbReference type="Gene3D" id="2.60.40.1180">
    <property type="entry name" value="Golgi alpha-mannosidase II"/>
    <property type="match status" value="1"/>
</dbReference>
<dbReference type="InterPro" id="IPR033452">
    <property type="entry name" value="GH30_C"/>
</dbReference>
<keyword evidence="2" id="KW-0732">Signal</keyword>
<dbReference type="PRINTS" id="PR00843">
    <property type="entry name" value="GLHYDRLASE30"/>
</dbReference>
<gene>
    <name evidence="7" type="ORF">UQ64_08420</name>
</gene>
<dbReference type="InterPro" id="IPR001139">
    <property type="entry name" value="Glyco_hydro_30"/>
</dbReference>
<proteinExistence type="inferred from homology"/>
<keyword evidence="8" id="KW-1185">Reference proteome</keyword>
<dbReference type="SUPFAM" id="SSF51445">
    <property type="entry name" value="(Trans)glycosidases"/>
    <property type="match status" value="1"/>
</dbReference>
<dbReference type="Pfam" id="PF02055">
    <property type="entry name" value="Glyco_hydro_30"/>
    <property type="match status" value="1"/>
</dbReference>
<reference evidence="7 8" key="1">
    <citation type="journal article" date="2015" name="Int. Biodeterior. Biodegradation">
        <title>Physiological and genetic screening methods for the isolation of methyl tert-butyl ether-degrading bacteria for bioremediation purposes.</title>
        <authorList>
            <person name="Guisado I.M."/>
            <person name="Purswani J."/>
            <person name="Gonzalez Lopez J."/>
            <person name="Pozo C."/>
        </authorList>
    </citation>
    <scope>NUCLEOTIDE SEQUENCE [LARGE SCALE GENOMIC DNA]</scope>
    <source>
        <strain evidence="7 8">SH7</strain>
    </source>
</reference>
<dbReference type="InterPro" id="IPR017853">
    <property type="entry name" value="GH"/>
</dbReference>
<dbReference type="PANTHER" id="PTHR11069:SF23">
    <property type="entry name" value="LYSOSOMAL ACID GLUCOSYLCERAMIDASE"/>
    <property type="match status" value="1"/>
</dbReference>
<sequence>MTKLKIYQSTRENELFVEQTLEQLTPMASDEPVTTVNLDENQTFQEMDGFGASFTDSSAYLINQVLDNEQKKEVMSKLFDSQDGIGLSVLRNPMGASDYARDIYSYNDMPAQETDTELTHFSIAHDEADIIPLLQQALELNPEIKLMASPWSAPGWMKTSGSMIAGELKHEHYQAYADYFVRYIQAFEEHGLPTYAVTPQNEPLFEPKHYPSMLMLPEAQRDFIKNYLKPSFVKNNIHTKILCYDHNWDRPDYPLTVLDYAKDEVDGVAWHWYGGNASAQSEVLKAFADKEVHFTEGSGGEWIPPFEQAFSNVMRTGIDILRNHSKSFVLWNMALDEKNGPTVPGFGKSTCRGIVTVNQETKELTYTLDYYALAHFSKFIRPKAVRIDASTNQEVIRSVAFKNTDHSIAVVLFNDSEKAENVTVNLQGKDDLSFRLASKSALSILIK</sequence>
<dbReference type="OrthoDB" id="9806701at2"/>
<comment type="similarity">
    <text evidence="1 4">Belongs to the glycosyl hydrolase 30 family.</text>
</comment>
<feature type="domain" description="Glycosyl hydrolase family 30 TIM-barrel" evidence="5">
    <location>
        <begin position="48"/>
        <end position="380"/>
    </location>
</feature>
<protein>
    <submittedName>
        <fullName evidence="7">Glycosyl hydrolase</fullName>
    </submittedName>
</protein>
<evidence type="ECO:0000313" key="7">
    <source>
        <dbReference type="EMBL" id="KTD87773.1"/>
    </source>
</evidence>
<evidence type="ECO:0000256" key="1">
    <source>
        <dbReference type="ARBA" id="ARBA00005382"/>
    </source>
</evidence>
<dbReference type="Pfam" id="PF17189">
    <property type="entry name" value="Glyco_hydro_30C"/>
    <property type="match status" value="1"/>
</dbReference>